<feature type="signal peptide" evidence="2">
    <location>
        <begin position="1"/>
        <end position="22"/>
    </location>
</feature>
<evidence type="ECO:0008006" key="5">
    <source>
        <dbReference type="Google" id="ProtNLM"/>
    </source>
</evidence>
<evidence type="ECO:0000313" key="4">
    <source>
        <dbReference type="Proteomes" id="UP000193920"/>
    </source>
</evidence>
<comment type="caution">
    <text evidence="3">The sequence shown here is derived from an EMBL/GenBank/DDBJ whole genome shotgun (WGS) entry which is preliminary data.</text>
</comment>
<keyword evidence="4" id="KW-1185">Reference proteome</keyword>
<keyword evidence="2" id="KW-0732">Signal</keyword>
<keyword evidence="1" id="KW-0472">Membrane</keyword>
<gene>
    <name evidence="3" type="ORF">LY90DRAFT_500889</name>
</gene>
<dbReference type="AlphaFoldDB" id="A0A1Y2F4A8"/>
<dbReference type="OrthoDB" id="10429926at2759"/>
<evidence type="ECO:0000313" key="3">
    <source>
        <dbReference type="EMBL" id="ORY78702.1"/>
    </source>
</evidence>
<protein>
    <recommendedName>
        <fullName evidence="5">Dickkopf N-terminal cysteine-rich domain-containing protein</fullName>
    </recommendedName>
</protein>
<organism evidence="3 4">
    <name type="scientific">Neocallimastix californiae</name>
    <dbReference type="NCBI Taxonomy" id="1754190"/>
    <lineage>
        <taxon>Eukaryota</taxon>
        <taxon>Fungi</taxon>
        <taxon>Fungi incertae sedis</taxon>
        <taxon>Chytridiomycota</taxon>
        <taxon>Chytridiomycota incertae sedis</taxon>
        <taxon>Neocallimastigomycetes</taxon>
        <taxon>Neocallimastigales</taxon>
        <taxon>Neocallimastigaceae</taxon>
        <taxon>Neocallimastix</taxon>
    </lineage>
</organism>
<keyword evidence="1" id="KW-1133">Transmembrane helix</keyword>
<evidence type="ECO:0000256" key="1">
    <source>
        <dbReference type="SAM" id="Phobius"/>
    </source>
</evidence>
<reference evidence="3 4" key="1">
    <citation type="submission" date="2016-08" db="EMBL/GenBank/DDBJ databases">
        <title>A Parts List for Fungal Cellulosomes Revealed by Comparative Genomics.</title>
        <authorList>
            <consortium name="DOE Joint Genome Institute"/>
            <person name="Haitjema C.H."/>
            <person name="Gilmore S.P."/>
            <person name="Henske J.K."/>
            <person name="Solomon K.V."/>
            <person name="De Groot R."/>
            <person name="Kuo A."/>
            <person name="Mondo S.J."/>
            <person name="Salamov A.A."/>
            <person name="Labutti K."/>
            <person name="Zhao Z."/>
            <person name="Chiniquy J."/>
            <person name="Barry K."/>
            <person name="Brewer H.M."/>
            <person name="Purvine S.O."/>
            <person name="Wright A.T."/>
            <person name="Boxma B."/>
            <person name="Van Alen T."/>
            <person name="Hackstein J.H."/>
            <person name="Baker S.E."/>
            <person name="Grigoriev I.V."/>
            <person name="O'Malley M.A."/>
        </authorList>
    </citation>
    <scope>NUCLEOTIDE SEQUENCE [LARGE SCALE GENOMIC DNA]</scope>
    <source>
        <strain evidence="3 4">G1</strain>
    </source>
</reference>
<accession>A0A1Y2F4A8</accession>
<evidence type="ECO:0000256" key="2">
    <source>
        <dbReference type="SAM" id="SignalP"/>
    </source>
</evidence>
<name>A0A1Y2F4A8_9FUNG</name>
<feature type="chain" id="PRO_5011001017" description="Dickkopf N-terminal cysteine-rich domain-containing protein" evidence="2">
    <location>
        <begin position="23"/>
        <end position="241"/>
    </location>
</feature>
<dbReference type="EMBL" id="MCOG01000016">
    <property type="protein sequence ID" value="ORY78702.1"/>
    <property type="molecule type" value="Genomic_DNA"/>
</dbReference>
<proteinExistence type="predicted"/>
<feature type="transmembrane region" description="Helical" evidence="1">
    <location>
        <begin position="204"/>
        <end position="225"/>
    </location>
</feature>
<sequence length="241" mass="28290">MLRKTIFNRLIIFLSVLFLTRSQDLNLAILTNYTRQDLLQIKREYKCSNSSECPFGSYCHPDNYCIFEFICPDAENEYCMSLNITMWRANDEVVVDEYSKKMYRPILKTCSYNNIGKNGFSKIFASCYTEKCTENNECYSGICEYETCILGYKTNYRCGNQEDIASGIKCALNNQMPCSNNSECYSKYCNKGVCKKKEFINHNFTYEIFIIIVILVAILVTYRFIKSKKQEEKLSKYMRMM</sequence>
<dbReference type="Proteomes" id="UP000193920">
    <property type="component" value="Unassembled WGS sequence"/>
</dbReference>
<keyword evidence="1" id="KW-0812">Transmembrane</keyword>